<keyword evidence="1" id="KW-0472">Membrane</keyword>
<accession>A0A814I619</accession>
<evidence type="ECO:0000313" key="2">
    <source>
        <dbReference type="EMBL" id="CAF1019456.1"/>
    </source>
</evidence>
<evidence type="ECO:0000256" key="1">
    <source>
        <dbReference type="SAM" id="Phobius"/>
    </source>
</evidence>
<feature type="transmembrane region" description="Helical" evidence="1">
    <location>
        <begin position="404"/>
        <end position="432"/>
    </location>
</feature>
<keyword evidence="1" id="KW-1133">Transmembrane helix</keyword>
<dbReference type="EMBL" id="CAJNOE010000181">
    <property type="protein sequence ID" value="CAF1019456.1"/>
    <property type="molecule type" value="Genomic_DNA"/>
</dbReference>
<feature type="transmembrane region" description="Helical" evidence="1">
    <location>
        <begin position="494"/>
        <end position="512"/>
    </location>
</feature>
<feature type="transmembrane region" description="Helical" evidence="1">
    <location>
        <begin position="1278"/>
        <end position="1304"/>
    </location>
</feature>
<feature type="transmembrane region" description="Helical" evidence="1">
    <location>
        <begin position="842"/>
        <end position="872"/>
    </location>
</feature>
<name>A0A814I619_9BILA</name>
<feature type="transmembrane region" description="Helical" evidence="1">
    <location>
        <begin position="939"/>
        <end position="957"/>
    </location>
</feature>
<sequence>MCIQLLLQSFYKIVCNKWNTGNIYDSRSLDPLIIRREILSTRLYIVLVIISLITLTIYSSLSNRTENKTVILPSQSIYENLQNKYATSLQCSCTKISIPYGDFVKIVPLFHQVCSSDFISQQWINFIFQANSTFIWPIDVRTSLSAMWQLIRTFCQSSINMTTDALNQFNNSPLINTMLLTEELLEAKVQAALYLLRQTASATLIQPMTIVHKVTQANQLVTGLLTNYVAVTKSFGLAQRFIPYHDIGYMNISLYTGTFGNKYISKNSSLVCSCQNNGSCPLPGNLYLYKIFETFGMYDLNRIKANETLSGIIIDCLPSQMTLSSSLECFYNQSCLNILLLSYNDSLNISILNQSLSSRFISTTKIQLLINELFLEEMFNQTNYTKYYSQCLPNVCQYIYIHRFYWINVLTIFIGLLGGITTVLHIITPYIIRLILCIKKRCVSKKYEQVREKTPFRPKELFLKVKGKIITFNLYSKYSRDPIRVYHGVLATRLYIILLLISICIIILFSYSSNQVFNEIIINPSEQEYGKLEEKYSLTLTCPCTQISIPYEDLITIEVKYHQICTSDFIQPWWYQSFLPYNTSDNNKIDFLSFAPSYFQTLETFCDIAKIIINNEINRFLTTTFVHAQILTNDLFYSQINSSINTFIQLTKNEYLYRMSLTNELLHSNQYLSHMMASTSLEASLYAPSDGLATIEIIADALYTLNASGDTCYCVLDSTCNIDDILFISDGDGWLVDWQLNGIRGGCSVKDSVLKSSLVCWFENTCLNQLRMLVNTAKLPILPSIIPLDSTLSSQYFPNTSTELIFNEIMIEEWNYSSPYSTYYQKCKPSFCSFTYKKKTSIIYIITIIISLIGGINVILRLFSPFIIKIIFKCIHRLKRKNSPQISTIQEENHQNVGICNGIRNRMIQIIDKFLMINLFDSESDNIETMRLERVSTKIYLLIFSICIYSITIYIIFTDTIIDQSFSNPSENDYNNLLISHSKSLDCPCNKISIAYKDFIEINTTFHQICSSDFVNIKWINYLFHEGYWYDYERRDIRVRGSAYFLFLSSLCSISQTTINNAIEQFLNEIFINTKLISEPEFNIQIENIILQFRNETLTKFSGSLKLLRDIMNGNAFVSSYFLNWYWWRDVNSTSSIIPISPIIMENGCSCGTQSDCIDSGGIYYILNNIQKFAMSGWNIGCSVVETLLYSTFECLYNQTCIDLLLHYATSVYDQFTYGMNISAIDSSIGSRFKTNTMIQILADELFIEEWKINSSYSLFYSQCAPIYCSYKTRKDDYVIYIISKILGLYGGLTVSLRFIIPLITKIIFNIIKRCRNNIIIPNE</sequence>
<evidence type="ECO:0000313" key="3">
    <source>
        <dbReference type="Proteomes" id="UP000663860"/>
    </source>
</evidence>
<proteinExistence type="predicted"/>
<gene>
    <name evidence="2" type="ORF">IZO911_LOCUS18638</name>
</gene>
<dbReference type="Proteomes" id="UP000663860">
    <property type="component" value="Unassembled WGS sequence"/>
</dbReference>
<organism evidence="2 3">
    <name type="scientific">Adineta steineri</name>
    <dbReference type="NCBI Taxonomy" id="433720"/>
    <lineage>
        <taxon>Eukaryota</taxon>
        <taxon>Metazoa</taxon>
        <taxon>Spiralia</taxon>
        <taxon>Gnathifera</taxon>
        <taxon>Rotifera</taxon>
        <taxon>Eurotatoria</taxon>
        <taxon>Bdelloidea</taxon>
        <taxon>Adinetida</taxon>
        <taxon>Adinetidae</taxon>
        <taxon>Adineta</taxon>
    </lineage>
</organism>
<keyword evidence="1" id="KW-0812">Transmembrane</keyword>
<reference evidence="2" key="1">
    <citation type="submission" date="2021-02" db="EMBL/GenBank/DDBJ databases">
        <authorList>
            <person name="Nowell W R."/>
        </authorList>
    </citation>
    <scope>NUCLEOTIDE SEQUENCE</scope>
</reference>
<comment type="caution">
    <text evidence="2">The sequence shown here is derived from an EMBL/GenBank/DDBJ whole genome shotgun (WGS) entry which is preliminary data.</text>
</comment>
<protein>
    <submittedName>
        <fullName evidence="2">Uncharacterized protein</fullName>
    </submittedName>
</protein>
<feature type="transmembrane region" description="Helical" evidence="1">
    <location>
        <begin position="43"/>
        <end position="61"/>
    </location>
</feature>